<dbReference type="OrthoDB" id="9805728at2"/>
<evidence type="ECO:0000313" key="6">
    <source>
        <dbReference type="Proteomes" id="UP000199648"/>
    </source>
</evidence>
<dbReference type="AlphaFoldDB" id="A0A1G5QYK0"/>
<evidence type="ECO:0000256" key="1">
    <source>
        <dbReference type="ARBA" id="ARBA00022801"/>
    </source>
</evidence>
<dbReference type="PANTHER" id="PTHR43546">
    <property type="entry name" value="UPF0173 METAL-DEPENDENT HYDROLASE MJ1163-RELATED"/>
    <property type="match status" value="1"/>
</dbReference>
<dbReference type="Proteomes" id="UP000199648">
    <property type="component" value="Unassembled WGS sequence"/>
</dbReference>
<dbReference type="InterPro" id="IPR022877">
    <property type="entry name" value="UPF0173"/>
</dbReference>
<evidence type="ECO:0000313" key="5">
    <source>
        <dbReference type="EMBL" id="SCZ66883.1"/>
    </source>
</evidence>
<evidence type="ECO:0000256" key="2">
    <source>
        <dbReference type="HAMAP-Rule" id="MF_00457"/>
    </source>
</evidence>
<dbReference type="NCBIfam" id="NF001911">
    <property type="entry name" value="PRK00685.1"/>
    <property type="match status" value="1"/>
</dbReference>
<accession>A0A1G5QYK0</accession>
<evidence type="ECO:0000256" key="3">
    <source>
        <dbReference type="SAM" id="SignalP"/>
    </source>
</evidence>
<dbReference type="PANTHER" id="PTHR43546:SF3">
    <property type="entry name" value="UPF0173 METAL-DEPENDENT HYDROLASE MJ1163"/>
    <property type="match status" value="1"/>
</dbReference>
<dbReference type="Pfam" id="PF12706">
    <property type="entry name" value="Lactamase_B_2"/>
    <property type="match status" value="1"/>
</dbReference>
<dbReference type="GO" id="GO:0016787">
    <property type="term" value="F:hydrolase activity"/>
    <property type="evidence" value="ECO:0007669"/>
    <property type="project" value="UniProtKB-UniRule"/>
</dbReference>
<keyword evidence="1 2" id="KW-0378">Hydrolase</keyword>
<name>A0A1G5QYK0_9GAMM</name>
<comment type="similarity">
    <text evidence="2">Belongs to the UPF0173 family.</text>
</comment>
<feature type="signal peptide" evidence="3">
    <location>
        <begin position="1"/>
        <end position="23"/>
    </location>
</feature>
<dbReference type="STRING" id="415747.SAMN03097708_03042"/>
<dbReference type="Gene3D" id="3.60.15.10">
    <property type="entry name" value="Ribonuclease Z/Hydroxyacylglutathione hydrolase-like"/>
    <property type="match status" value="1"/>
</dbReference>
<reference evidence="5 6" key="1">
    <citation type="submission" date="2016-10" db="EMBL/GenBank/DDBJ databases">
        <authorList>
            <person name="de Groot N.N."/>
        </authorList>
    </citation>
    <scope>NUCLEOTIDE SEQUENCE [LARGE SCALE GENOMIC DNA]</scope>
    <source>
        <strain evidence="5 6">HLD2</strain>
    </source>
</reference>
<keyword evidence="3" id="KW-0732">Signal</keyword>
<dbReference type="SUPFAM" id="SSF56281">
    <property type="entry name" value="Metallo-hydrolase/oxidoreductase"/>
    <property type="match status" value="1"/>
</dbReference>
<feature type="chain" id="PRO_5011643135" description="UPF0173 metal-dependent hydrolase SAMN03097708_03042" evidence="3">
    <location>
        <begin position="24"/>
        <end position="284"/>
    </location>
</feature>
<evidence type="ECO:0000259" key="4">
    <source>
        <dbReference type="SMART" id="SM00849"/>
    </source>
</evidence>
<gene>
    <name evidence="5" type="ORF">SAMN03097708_03042</name>
</gene>
<dbReference type="SMART" id="SM00849">
    <property type="entry name" value="Lactamase_B"/>
    <property type="match status" value="1"/>
</dbReference>
<dbReference type="InterPro" id="IPR036866">
    <property type="entry name" value="RibonucZ/Hydroxyglut_hydro"/>
</dbReference>
<dbReference type="InterPro" id="IPR001279">
    <property type="entry name" value="Metallo-B-lactamas"/>
</dbReference>
<dbReference type="InterPro" id="IPR050114">
    <property type="entry name" value="UPF0173_UPF0282_UlaG_hydrolase"/>
</dbReference>
<keyword evidence="6" id="KW-1185">Reference proteome</keyword>
<sequence>MPARLAIFIVGAFMWAISNTAFAAETRITWHGHATFEVVTPKGNVVLIDPWLNNPKNPRGGEDKDLVEELKRADYILVTHAHTDHIGDSSAIGTRTGAELVAQPELGKQIIKLMGFPAKQFGWNTMMNMGGSLSLADGEITVSMTDAKHSSGMDNPFAKGDEKTPPVVYAGNPAGFVVRIEGGPTLYHSGDTDYFGDMKLIGERYAPDLALLCAGDHFTMDPKTAAHAAQAVNAKLSVPMHWGTFPVLAQSIEPFVSEAKSLGVETHVMKPGETLVYEGDTLKQ</sequence>
<dbReference type="EMBL" id="FMWD01000012">
    <property type="protein sequence ID" value="SCZ66883.1"/>
    <property type="molecule type" value="Genomic_DNA"/>
</dbReference>
<organism evidence="5 6">
    <name type="scientific">Thiohalomonas denitrificans</name>
    <dbReference type="NCBI Taxonomy" id="415747"/>
    <lineage>
        <taxon>Bacteria</taxon>
        <taxon>Pseudomonadati</taxon>
        <taxon>Pseudomonadota</taxon>
        <taxon>Gammaproteobacteria</taxon>
        <taxon>Thiohalomonadales</taxon>
        <taxon>Thiohalomonadaceae</taxon>
        <taxon>Thiohalomonas</taxon>
    </lineage>
</organism>
<dbReference type="RefSeq" id="WP_092998861.1">
    <property type="nucleotide sequence ID" value="NZ_FMWD01000012.1"/>
</dbReference>
<feature type="domain" description="Metallo-beta-lactamase" evidence="4">
    <location>
        <begin position="32"/>
        <end position="241"/>
    </location>
</feature>
<dbReference type="HAMAP" id="MF_00457">
    <property type="entry name" value="UPF0173"/>
    <property type="match status" value="1"/>
</dbReference>
<protein>
    <recommendedName>
        <fullName evidence="2">UPF0173 metal-dependent hydrolase SAMN03097708_03042</fullName>
    </recommendedName>
</protein>
<proteinExistence type="inferred from homology"/>